<accession>A0ABS7A6A6</accession>
<evidence type="ECO:0000256" key="1">
    <source>
        <dbReference type="ARBA" id="ARBA00022679"/>
    </source>
</evidence>
<evidence type="ECO:0000259" key="3">
    <source>
        <dbReference type="PROSITE" id="PS50206"/>
    </source>
</evidence>
<feature type="domain" description="Rhodanese" evidence="3">
    <location>
        <begin position="204"/>
        <end position="290"/>
    </location>
</feature>
<dbReference type="PANTHER" id="PTHR11364">
    <property type="entry name" value="THIOSULFATE SULFERTANSFERASE"/>
    <property type="match status" value="1"/>
</dbReference>
<dbReference type="SMART" id="SM00450">
    <property type="entry name" value="RHOD"/>
    <property type="match status" value="2"/>
</dbReference>
<keyword evidence="1" id="KW-0808">Transferase</keyword>
<sequence>MPARYMHPEAIADTSWLADHLQDPALRVFDCTTYLLYETGTGRPYSIGSGRPDYEAAHIPGAAFLDLQGELSDRSSPFNFTMPAPDDLAARLAAKGIGDGHRVVLYSRKTMQWATRVWWMLRAIGFDDAAVLDGGFDRWQAEGRPTESGTRDYPPARLTARPRPGLFVGKEDVRAAIGDTGTCTINALAPDLHSGANPRYGRPGRIPGSVNVPVASVIDPAAMTFRPAEEVAATFAAVGADRAKRIVLYCGGGIAATLDAFLLHQLGHSDIAVYDASMNEWAKDASLPMERDEPS</sequence>
<keyword evidence="5" id="KW-1185">Reference proteome</keyword>
<evidence type="ECO:0000313" key="5">
    <source>
        <dbReference type="Proteomes" id="UP001196565"/>
    </source>
</evidence>
<dbReference type="EMBL" id="JAHYBZ010000002">
    <property type="protein sequence ID" value="MBW6397635.1"/>
    <property type="molecule type" value="Genomic_DNA"/>
</dbReference>
<dbReference type="InterPro" id="IPR036873">
    <property type="entry name" value="Rhodanese-like_dom_sf"/>
</dbReference>
<dbReference type="PROSITE" id="PS00380">
    <property type="entry name" value="RHODANESE_1"/>
    <property type="match status" value="1"/>
</dbReference>
<dbReference type="SUPFAM" id="SSF52821">
    <property type="entry name" value="Rhodanese/Cell cycle control phosphatase"/>
    <property type="match status" value="2"/>
</dbReference>
<dbReference type="PROSITE" id="PS50206">
    <property type="entry name" value="RHODANESE_3"/>
    <property type="match status" value="2"/>
</dbReference>
<name>A0ABS7A6A6_9PROT</name>
<comment type="caution">
    <text evidence="4">The sequence shown here is derived from an EMBL/GenBank/DDBJ whole genome shotgun (WGS) entry which is preliminary data.</text>
</comment>
<dbReference type="Gene3D" id="3.40.250.10">
    <property type="entry name" value="Rhodanese-like domain"/>
    <property type="match status" value="2"/>
</dbReference>
<proteinExistence type="predicted"/>
<dbReference type="InterPro" id="IPR001307">
    <property type="entry name" value="Thiosulphate_STrfase_CS"/>
</dbReference>
<dbReference type="Proteomes" id="UP001196565">
    <property type="component" value="Unassembled WGS sequence"/>
</dbReference>
<reference evidence="4 5" key="1">
    <citation type="submission" date="2021-07" db="EMBL/GenBank/DDBJ databases">
        <authorList>
            <person name="So Y."/>
        </authorList>
    </citation>
    <scope>NUCLEOTIDE SEQUENCE [LARGE SCALE GENOMIC DNA]</scope>
    <source>
        <strain evidence="4 5">HJA6</strain>
    </source>
</reference>
<feature type="domain" description="Rhodanese" evidence="3">
    <location>
        <begin position="51"/>
        <end position="148"/>
    </location>
</feature>
<dbReference type="InterPro" id="IPR001763">
    <property type="entry name" value="Rhodanese-like_dom"/>
</dbReference>
<gene>
    <name evidence="4" type="ORF">KPL78_07260</name>
</gene>
<evidence type="ECO:0000256" key="2">
    <source>
        <dbReference type="ARBA" id="ARBA00022737"/>
    </source>
</evidence>
<evidence type="ECO:0000313" key="4">
    <source>
        <dbReference type="EMBL" id="MBW6397635.1"/>
    </source>
</evidence>
<protein>
    <submittedName>
        <fullName evidence="4">Sulfurtransferase</fullName>
    </submittedName>
</protein>
<dbReference type="PANTHER" id="PTHR11364:SF27">
    <property type="entry name" value="SULFURTRANSFERASE"/>
    <property type="match status" value="1"/>
</dbReference>
<organism evidence="4 5">
    <name type="scientific">Roseomonas alba</name>
    <dbReference type="NCBI Taxonomy" id="2846776"/>
    <lineage>
        <taxon>Bacteria</taxon>
        <taxon>Pseudomonadati</taxon>
        <taxon>Pseudomonadota</taxon>
        <taxon>Alphaproteobacteria</taxon>
        <taxon>Acetobacterales</taxon>
        <taxon>Roseomonadaceae</taxon>
        <taxon>Roseomonas</taxon>
    </lineage>
</organism>
<dbReference type="InterPro" id="IPR045078">
    <property type="entry name" value="TST/MPST-like"/>
</dbReference>
<keyword evidence="2" id="KW-0677">Repeat</keyword>
<dbReference type="RefSeq" id="WP_219762233.1">
    <property type="nucleotide sequence ID" value="NZ_JAHYBZ010000002.1"/>
</dbReference>
<dbReference type="CDD" id="cd01449">
    <property type="entry name" value="TST_Repeat_2"/>
    <property type="match status" value="1"/>
</dbReference>
<dbReference type="CDD" id="cd01448">
    <property type="entry name" value="TST_Repeat_1"/>
    <property type="match status" value="1"/>
</dbReference>
<dbReference type="Pfam" id="PF00581">
    <property type="entry name" value="Rhodanese"/>
    <property type="match status" value="2"/>
</dbReference>